<keyword evidence="1" id="KW-0472">Membrane</keyword>
<dbReference type="Pfam" id="PF10754">
    <property type="entry name" value="DUF2569"/>
    <property type="match status" value="1"/>
</dbReference>
<reference evidence="3" key="1">
    <citation type="journal article" date="2018" name="Genome Biol.">
        <title>SKESA: strategic k-mer extension for scrupulous assemblies.</title>
        <authorList>
            <person name="Souvorov A."/>
            <person name="Agarwala R."/>
            <person name="Lipman D.J."/>
        </authorList>
    </citation>
    <scope>NUCLEOTIDE SEQUENCE</scope>
    <source>
        <strain evidence="3">CAVp300</strain>
    </source>
</reference>
<gene>
    <name evidence="2" type="ORF">I8531_001057</name>
    <name evidence="3" type="ORF">I8531_005627</name>
</gene>
<dbReference type="Proteomes" id="UP000867740">
    <property type="component" value="Unassembled WGS sequence"/>
</dbReference>
<keyword evidence="1" id="KW-0812">Transmembrane</keyword>
<dbReference type="RefSeq" id="WP_047370728.1">
    <property type="nucleotide sequence ID" value="NZ_CABMNU010000005.1"/>
</dbReference>
<name>A0A9P3TDD3_KLUIN</name>
<dbReference type="EMBL" id="DACSUM010000006">
    <property type="protein sequence ID" value="HAT3580796.1"/>
    <property type="molecule type" value="Genomic_DNA"/>
</dbReference>
<protein>
    <submittedName>
        <fullName evidence="3">DUF2569 domain-containing protein</fullName>
    </submittedName>
</protein>
<feature type="transmembrane region" description="Helical" evidence="1">
    <location>
        <begin position="38"/>
        <end position="58"/>
    </location>
</feature>
<sequence length="172" mass="19940">MTAAPFKWTCLTCDKEIAQHLEYCEECEEKRYRKIGGLLFLPLLNMLLMAWDYFTSLVVTLKLAMNSLGHIPVYQTSWLFIAVGINLILLLLVIYVVSLFLRKKKALPMAYSVLLITSIAIMLIDRVIASYLFAPLALNFALIMPIVRYIIYACIWIPYFRCSVRVKKTFVW</sequence>
<evidence type="ECO:0000313" key="2">
    <source>
        <dbReference type="EMBL" id="HAT3580796.1"/>
    </source>
</evidence>
<dbReference type="EMBL" id="DACSUM010000145">
    <property type="protein sequence ID" value="HAT3585200.1"/>
    <property type="molecule type" value="Genomic_DNA"/>
</dbReference>
<organism evidence="3 4">
    <name type="scientific">Kluyvera intermedia</name>
    <name type="common">Enterobacter intermedius</name>
    <dbReference type="NCBI Taxonomy" id="61648"/>
    <lineage>
        <taxon>Bacteria</taxon>
        <taxon>Pseudomonadati</taxon>
        <taxon>Pseudomonadota</taxon>
        <taxon>Gammaproteobacteria</taxon>
        <taxon>Enterobacterales</taxon>
        <taxon>Enterobacteriaceae</taxon>
        <taxon>Kluyvera</taxon>
    </lineage>
</organism>
<keyword evidence="1" id="KW-1133">Transmembrane helix</keyword>
<feature type="transmembrane region" description="Helical" evidence="1">
    <location>
        <begin position="78"/>
        <end position="101"/>
    </location>
</feature>
<feature type="transmembrane region" description="Helical" evidence="1">
    <location>
        <begin position="140"/>
        <end position="160"/>
    </location>
</feature>
<evidence type="ECO:0000256" key="1">
    <source>
        <dbReference type="SAM" id="Phobius"/>
    </source>
</evidence>
<dbReference type="InterPro" id="IPR019690">
    <property type="entry name" value="DUF2569"/>
</dbReference>
<evidence type="ECO:0000313" key="3">
    <source>
        <dbReference type="EMBL" id="HAT3585200.1"/>
    </source>
</evidence>
<accession>A0A9P3TDD3</accession>
<evidence type="ECO:0000313" key="4">
    <source>
        <dbReference type="Proteomes" id="UP000867740"/>
    </source>
</evidence>
<proteinExistence type="predicted"/>
<comment type="caution">
    <text evidence="3">The sequence shown here is derived from an EMBL/GenBank/DDBJ whole genome shotgun (WGS) entry which is preliminary data.</text>
</comment>
<reference evidence="3" key="2">
    <citation type="submission" date="2020-10" db="EMBL/GenBank/DDBJ databases">
        <authorList>
            <consortium name="NCBI Pathogen Detection Project"/>
        </authorList>
    </citation>
    <scope>NUCLEOTIDE SEQUENCE</scope>
    <source>
        <strain evidence="3">CAVp300</strain>
    </source>
</reference>
<feature type="transmembrane region" description="Helical" evidence="1">
    <location>
        <begin position="113"/>
        <end position="134"/>
    </location>
</feature>
<dbReference type="AlphaFoldDB" id="A0A9P3TDD3"/>